<dbReference type="AlphaFoldDB" id="A0AAE0RS36"/>
<dbReference type="Proteomes" id="UP001195483">
    <property type="component" value="Unassembled WGS sequence"/>
</dbReference>
<sequence length="90" mass="10072">MSASQVVAKYDDVFITDVILRNSDILDKAFASVVRNNVLITFEFTAMITIGMRACKLNFLSERNSLRDYPATSMIPKIECCAGRVHHADT</sequence>
<gene>
    <name evidence="1" type="ORF">CHS0354_002179</name>
</gene>
<organism evidence="1 2">
    <name type="scientific">Potamilus streckersoni</name>
    <dbReference type="NCBI Taxonomy" id="2493646"/>
    <lineage>
        <taxon>Eukaryota</taxon>
        <taxon>Metazoa</taxon>
        <taxon>Spiralia</taxon>
        <taxon>Lophotrochozoa</taxon>
        <taxon>Mollusca</taxon>
        <taxon>Bivalvia</taxon>
        <taxon>Autobranchia</taxon>
        <taxon>Heteroconchia</taxon>
        <taxon>Palaeoheterodonta</taxon>
        <taxon>Unionida</taxon>
        <taxon>Unionoidea</taxon>
        <taxon>Unionidae</taxon>
        <taxon>Ambleminae</taxon>
        <taxon>Lampsilini</taxon>
        <taxon>Potamilus</taxon>
    </lineage>
</organism>
<reference evidence="1" key="2">
    <citation type="journal article" date="2021" name="Genome Biol. Evol.">
        <title>Developing a high-quality reference genome for a parasitic bivalve with doubly uniparental inheritance (Bivalvia: Unionida).</title>
        <authorList>
            <person name="Smith C.H."/>
        </authorList>
    </citation>
    <scope>NUCLEOTIDE SEQUENCE</scope>
    <source>
        <strain evidence="1">CHS0354</strain>
        <tissue evidence="1">Mantle</tissue>
    </source>
</reference>
<reference evidence="1" key="3">
    <citation type="submission" date="2023-05" db="EMBL/GenBank/DDBJ databases">
        <authorList>
            <person name="Smith C.H."/>
        </authorList>
    </citation>
    <scope>NUCLEOTIDE SEQUENCE</scope>
    <source>
        <strain evidence="1">CHS0354</strain>
        <tissue evidence="1">Mantle</tissue>
    </source>
</reference>
<dbReference type="EMBL" id="JAEAOA010000192">
    <property type="protein sequence ID" value="KAK3578607.1"/>
    <property type="molecule type" value="Genomic_DNA"/>
</dbReference>
<evidence type="ECO:0000313" key="2">
    <source>
        <dbReference type="Proteomes" id="UP001195483"/>
    </source>
</evidence>
<reference evidence="1" key="1">
    <citation type="journal article" date="2021" name="Genome Biol. Evol.">
        <title>A High-Quality Reference Genome for a Parasitic Bivalve with Doubly Uniparental Inheritance (Bivalvia: Unionida).</title>
        <authorList>
            <person name="Smith C.H."/>
        </authorList>
    </citation>
    <scope>NUCLEOTIDE SEQUENCE</scope>
    <source>
        <strain evidence="1">CHS0354</strain>
    </source>
</reference>
<keyword evidence="2" id="KW-1185">Reference proteome</keyword>
<protein>
    <submittedName>
        <fullName evidence="1">Uncharacterized protein</fullName>
    </submittedName>
</protein>
<proteinExistence type="predicted"/>
<evidence type="ECO:0000313" key="1">
    <source>
        <dbReference type="EMBL" id="KAK3578607.1"/>
    </source>
</evidence>
<comment type="caution">
    <text evidence="1">The sequence shown here is derived from an EMBL/GenBank/DDBJ whole genome shotgun (WGS) entry which is preliminary data.</text>
</comment>
<name>A0AAE0RS36_9BIVA</name>
<accession>A0AAE0RS36</accession>